<evidence type="ECO:0000256" key="2">
    <source>
        <dbReference type="ARBA" id="ARBA00004167"/>
    </source>
</evidence>
<evidence type="ECO:0000259" key="18">
    <source>
        <dbReference type="PROSITE" id="PS51918"/>
    </source>
</evidence>
<dbReference type="InterPro" id="IPR007197">
    <property type="entry name" value="rSAM"/>
</dbReference>
<dbReference type="InterPro" id="IPR058240">
    <property type="entry name" value="rSAM_sf"/>
</dbReference>
<dbReference type="GO" id="GO:0046872">
    <property type="term" value="F:metal ion binding"/>
    <property type="evidence" value="ECO:0007669"/>
    <property type="project" value="UniProtKB-UniRule"/>
</dbReference>
<dbReference type="InterPro" id="IPR005839">
    <property type="entry name" value="Methylthiotransferase"/>
</dbReference>
<dbReference type="PANTHER" id="PTHR11918:SF45">
    <property type="entry name" value="THREONYLCARBAMOYLADENOSINE TRNA METHYLTHIOTRANSFERASE"/>
    <property type="match status" value="1"/>
</dbReference>
<dbReference type="InterPro" id="IPR023404">
    <property type="entry name" value="rSAM_horseshoe"/>
</dbReference>
<comment type="subcellular location">
    <subcellularLocation>
        <location evidence="15">Endoplasmic reticulum membrane</location>
        <topology evidence="15">Single-pass membrane protein</topology>
    </subcellularLocation>
    <subcellularLocation>
        <location evidence="2">Membrane</location>
        <topology evidence="2">Single-pass membrane protein</topology>
    </subcellularLocation>
</comment>
<dbReference type="SMART" id="SM00729">
    <property type="entry name" value="Elp3"/>
    <property type="match status" value="1"/>
</dbReference>
<name>A0A6P8JZL8_DROMA</name>
<reference evidence="20" key="1">
    <citation type="submission" date="2025-08" db="UniProtKB">
        <authorList>
            <consortium name="RefSeq"/>
        </authorList>
    </citation>
    <scope>IDENTIFICATION</scope>
    <source>
        <strain evidence="20">Mau12</strain>
        <tissue evidence="20">Whole Body</tissue>
    </source>
</reference>
<dbReference type="PANTHER" id="PTHR11918">
    <property type="entry name" value="RADICAL SAM PROTEINS"/>
    <property type="match status" value="1"/>
</dbReference>
<dbReference type="InterPro" id="IPR038135">
    <property type="entry name" value="Methylthiotransferase_N_sf"/>
</dbReference>
<dbReference type="Proteomes" id="UP000515162">
    <property type="component" value="Chromosome 2R"/>
</dbReference>
<dbReference type="SFLD" id="SFLDG01082">
    <property type="entry name" value="B12-binding_domain_containing"/>
    <property type="match status" value="1"/>
</dbReference>
<evidence type="ECO:0000256" key="14">
    <source>
        <dbReference type="ARBA" id="ARBA00051661"/>
    </source>
</evidence>
<evidence type="ECO:0000256" key="10">
    <source>
        <dbReference type="ARBA" id="ARBA00022989"/>
    </source>
</evidence>
<dbReference type="FunFam" id="3.80.30.20:FF:000002">
    <property type="entry name" value="threonylcarbamoyladenosine tRNA methylthiotransferase isoform X2"/>
    <property type="match status" value="1"/>
</dbReference>
<dbReference type="InterPro" id="IPR013848">
    <property type="entry name" value="Methylthiotransferase_N"/>
</dbReference>
<evidence type="ECO:0000256" key="11">
    <source>
        <dbReference type="ARBA" id="ARBA00023004"/>
    </source>
</evidence>
<dbReference type="GO" id="GO:0005789">
    <property type="term" value="C:endoplasmic reticulum membrane"/>
    <property type="evidence" value="ECO:0007669"/>
    <property type="project" value="UniProtKB-SubCell"/>
</dbReference>
<evidence type="ECO:0000313" key="20">
    <source>
        <dbReference type="RefSeq" id="XP_033155516.1"/>
    </source>
</evidence>
<organism evidence="19 20">
    <name type="scientific">Drosophila mauritiana</name>
    <name type="common">Fruit fly</name>
    <dbReference type="NCBI Taxonomy" id="7226"/>
    <lineage>
        <taxon>Eukaryota</taxon>
        <taxon>Metazoa</taxon>
        <taxon>Ecdysozoa</taxon>
        <taxon>Arthropoda</taxon>
        <taxon>Hexapoda</taxon>
        <taxon>Insecta</taxon>
        <taxon>Pterygota</taxon>
        <taxon>Neoptera</taxon>
        <taxon>Endopterygota</taxon>
        <taxon>Diptera</taxon>
        <taxon>Brachycera</taxon>
        <taxon>Muscomorpha</taxon>
        <taxon>Ephydroidea</taxon>
        <taxon>Drosophilidae</taxon>
        <taxon>Drosophila</taxon>
        <taxon>Sophophora</taxon>
    </lineage>
</organism>
<dbReference type="InterPro" id="IPR006638">
    <property type="entry name" value="Elp3/MiaA/NifB-like_rSAM"/>
</dbReference>
<keyword evidence="13 15" id="KW-0472">Membrane</keyword>
<keyword evidence="10 15" id="KW-1133">Transmembrane helix</keyword>
<dbReference type="NCBIfam" id="TIGR00089">
    <property type="entry name" value="MiaB/RimO family radical SAM methylthiotransferase"/>
    <property type="match status" value="1"/>
</dbReference>
<keyword evidence="12 15" id="KW-0411">Iron-sulfur</keyword>
<dbReference type="Pfam" id="PF00919">
    <property type="entry name" value="UPF0004"/>
    <property type="match status" value="1"/>
</dbReference>
<gene>
    <name evidence="20" type="primary">LOC117137892</name>
</gene>
<dbReference type="Gene3D" id="3.80.30.20">
    <property type="entry name" value="tm_1862 like domain"/>
    <property type="match status" value="1"/>
</dbReference>
<evidence type="ECO:0000256" key="9">
    <source>
        <dbReference type="ARBA" id="ARBA00022723"/>
    </source>
</evidence>
<keyword evidence="19" id="KW-1185">Reference proteome</keyword>
<keyword evidence="8 15" id="KW-0819">tRNA processing</keyword>
<dbReference type="SUPFAM" id="SSF102114">
    <property type="entry name" value="Radical SAM enzymes"/>
    <property type="match status" value="1"/>
</dbReference>
<comment type="catalytic activity">
    <reaction evidence="14 15">
        <text>N(6)-L-threonylcarbamoyladenosine(37) in tRNA + (sulfur carrier)-SH + AH2 + 2 S-adenosyl-L-methionine = 2-methylsulfanyl-N(6)-L-threonylcarbamoyladenosine(37) in tRNA + (sulfur carrier)-H + 5'-deoxyadenosine + L-methionine + A + S-adenosyl-L-homocysteine + 2 H(+)</text>
        <dbReference type="Rhea" id="RHEA:37075"/>
        <dbReference type="Rhea" id="RHEA-COMP:10163"/>
        <dbReference type="Rhea" id="RHEA-COMP:11092"/>
        <dbReference type="Rhea" id="RHEA-COMP:14737"/>
        <dbReference type="Rhea" id="RHEA-COMP:14739"/>
        <dbReference type="ChEBI" id="CHEBI:13193"/>
        <dbReference type="ChEBI" id="CHEBI:15378"/>
        <dbReference type="ChEBI" id="CHEBI:17319"/>
        <dbReference type="ChEBI" id="CHEBI:17499"/>
        <dbReference type="ChEBI" id="CHEBI:29917"/>
        <dbReference type="ChEBI" id="CHEBI:57844"/>
        <dbReference type="ChEBI" id="CHEBI:57856"/>
        <dbReference type="ChEBI" id="CHEBI:59789"/>
        <dbReference type="ChEBI" id="CHEBI:64428"/>
        <dbReference type="ChEBI" id="CHEBI:74418"/>
        <dbReference type="ChEBI" id="CHEBI:74420"/>
        <dbReference type="EC" id="2.8.4.5"/>
    </reaction>
</comment>
<protein>
    <recommendedName>
        <fullName evidence="15">tRNA-t(6)A37 methylthiotransferase</fullName>
        <ecNumber evidence="15">2.8.4.5</ecNumber>
    </recommendedName>
</protein>
<dbReference type="PROSITE" id="PS51918">
    <property type="entry name" value="RADICAL_SAM"/>
    <property type="match status" value="1"/>
</dbReference>
<dbReference type="PROSITE" id="PS51449">
    <property type="entry name" value="MTTASE_N"/>
    <property type="match status" value="1"/>
</dbReference>
<keyword evidence="7 15" id="KW-0812">Transmembrane</keyword>
<keyword evidence="4 15" id="KW-0004">4Fe-4S</keyword>
<feature type="domain" description="Radical SAM core" evidence="18">
    <location>
        <begin position="207"/>
        <end position="438"/>
    </location>
</feature>
<keyword evidence="11 15" id="KW-0408">Iron</keyword>
<dbReference type="GeneID" id="117137892"/>
<evidence type="ECO:0000256" key="13">
    <source>
        <dbReference type="ARBA" id="ARBA00023136"/>
    </source>
</evidence>
<evidence type="ECO:0000256" key="7">
    <source>
        <dbReference type="ARBA" id="ARBA00022692"/>
    </source>
</evidence>
<dbReference type="InterPro" id="IPR002792">
    <property type="entry name" value="TRAM_dom"/>
</dbReference>
<evidence type="ECO:0000259" key="17">
    <source>
        <dbReference type="PROSITE" id="PS51449"/>
    </source>
</evidence>
<evidence type="ECO:0000256" key="6">
    <source>
        <dbReference type="ARBA" id="ARBA00022691"/>
    </source>
</evidence>
<dbReference type="GO" id="GO:0051539">
    <property type="term" value="F:4 iron, 4 sulfur cluster binding"/>
    <property type="evidence" value="ECO:0007669"/>
    <property type="project" value="UniProtKB-UniRule"/>
</dbReference>
<dbReference type="Gene3D" id="3.40.50.12160">
    <property type="entry name" value="Methylthiotransferase, N-terminal domain"/>
    <property type="match status" value="1"/>
</dbReference>
<evidence type="ECO:0000259" key="16">
    <source>
        <dbReference type="PROSITE" id="PS50926"/>
    </source>
</evidence>
<keyword evidence="15" id="KW-0256">Endoplasmic reticulum</keyword>
<dbReference type="CDD" id="cd01335">
    <property type="entry name" value="Radical_SAM"/>
    <property type="match status" value="1"/>
</dbReference>
<dbReference type="AlphaFoldDB" id="A0A6P8JZL8"/>
<accession>A0A6P8JZL8</accession>
<sequence length="556" mass="63094">MYHLGQDLPGNDVDDIEDLISADDVKPRERYENKKTVTVRAKKRAQIRLESQEEEDKPKPKIHESVIPGTQKVFVKTWGCAHNNSDSEYMAGQLAAYGYRLSGKEEADLWLLNSCTVKNPSEDTFRNEIKSGMQNGKYVVVAGCVPQGAPKSDYLNGLSVIGVQQIDRVVEVVEETLKGHSVQLLQNKKKVHGRRVAGAPLSLPKVRKNPLIEIISINSGCLNQCTYCKTKHARGDLASYPPEEVVERARQSFAEGCCEIWLTSEDTGAYGRDIGSSLPELLWKLVEVIPENCMLRVGMTNPPYILEHLEEVAKVMQHPRVYSFLHVPVQSGSDSVLGEMKREYCRQDFEHVVDFLRERVPGVTIATDIICGFPTETEDDFEETMTLCAKYRFPSLFINQFFPRPGTPAAKMERIPANLVKKRTKRLTDLFYSYEPYAERVGEIYTVLVTEVSHDKLHYVGHNKSYEQVLLPMRDNLLGTRVNVRISSASKFSMVGEILDEERDWTRCAKKLELPNVQVQTRSRERLIQRYLGIALVVGSLAFLIQLVVRLLYPLQ</sequence>
<comment type="function">
    <text evidence="1 15">Catalyzes the methylthiolation of N6-threonylcarbamoyladenosine (t(6)A), leading to the formation of 2-methylthio-N6-threonylcarbamoyladenosine (ms(2)t(6)A) at position 37 in tRNAs that read codons beginning with adenine.</text>
</comment>
<evidence type="ECO:0000256" key="1">
    <source>
        <dbReference type="ARBA" id="ARBA00002399"/>
    </source>
</evidence>
<evidence type="ECO:0000313" key="19">
    <source>
        <dbReference type="Proteomes" id="UP000515162"/>
    </source>
</evidence>
<feature type="transmembrane region" description="Helical" evidence="15">
    <location>
        <begin position="531"/>
        <end position="553"/>
    </location>
</feature>
<evidence type="ECO:0000256" key="12">
    <source>
        <dbReference type="ARBA" id="ARBA00023014"/>
    </source>
</evidence>
<dbReference type="RefSeq" id="XP_033155516.1">
    <property type="nucleotide sequence ID" value="XM_033299625.1"/>
</dbReference>
<evidence type="ECO:0000256" key="3">
    <source>
        <dbReference type="ARBA" id="ARBA00008616"/>
    </source>
</evidence>
<evidence type="ECO:0000256" key="8">
    <source>
        <dbReference type="ARBA" id="ARBA00022694"/>
    </source>
</evidence>
<feature type="domain" description="MTTase N-terminal" evidence="17">
    <location>
        <begin position="71"/>
        <end position="178"/>
    </location>
</feature>
<dbReference type="InterPro" id="IPR006466">
    <property type="entry name" value="MiaB-like_arc_euk"/>
</dbReference>
<keyword evidence="5 15" id="KW-0808">Transferase</keyword>
<dbReference type="PROSITE" id="PS50926">
    <property type="entry name" value="TRAM"/>
    <property type="match status" value="1"/>
</dbReference>
<comment type="similarity">
    <text evidence="3 15">Belongs to the methylthiotransferase family. CDKAL1 subfamily.</text>
</comment>
<dbReference type="PROSITE" id="PS01278">
    <property type="entry name" value="MTTASE_RADICAL"/>
    <property type="match status" value="1"/>
</dbReference>
<dbReference type="InterPro" id="IPR020612">
    <property type="entry name" value="Methylthiotransferase_CS"/>
</dbReference>
<dbReference type="FunFam" id="3.40.50.12160:FF:000005">
    <property type="entry name" value="threonylcarbamoyladenosine tRNA methylthiotransferase isoform X1"/>
    <property type="match status" value="1"/>
</dbReference>
<comment type="cofactor">
    <cofactor evidence="15">
        <name>[4Fe-4S] cluster</name>
        <dbReference type="ChEBI" id="CHEBI:49883"/>
    </cofactor>
    <text evidence="15">Binds 1 or 2 [4Fe-4S] cluster. One cluster is coordinated with 3 cysteines and an exchangeable S-adenosyl-L-methionine.</text>
</comment>
<evidence type="ECO:0000256" key="15">
    <source>
        <dbReference type="RuleBase" id="RU368081"/>
    </source>
</evidence>
<dbReference type="SFLD" id="SFLDS00029">
    <property type="entry name" value="Radical_SAM"/>
    <property type="match status" value="1"/>
</dbReference>
<keyword evidence="6 15" id="KW-0949">S-adenosyl-L-methionine</keyword>
<evidence type="ECO:0000256" key="5">
    <source>
        <dbReference type="ARBA" id="ARBA00022679"/>
    </source>
</evidence>
<proteinExistence type="inferred from homology"/>
<dbReference type="Pfam" id="PF04055">
    <property type="entry name" value="Radical_SAM"/>
    <property type="match status" value="1"/>
</dbReference>
<feature type="domain" description="TRAM" evidence="16">
    <location>
        <begin position="438"/>
        <end position="500"/>
    </location>
</feature>
<keyword evidence="9 15" id="KW-0479">Metal-binding</keyword>
<dbReference type="GO" id="GO:0035598">
    <property type="term" value="F:tRNA (N(6)-L-threonylcarbamoyladenosine(37)-C(2))-methylthiotransferase activity"/>
    <property type="evidence" value="ECO:0007669"/>
    <property type="project" value="UniProtKB-UniRule"/>
</dbReference>
<dbReference type="EC" id="2.8.4.5" evidence="15"/>
<dbReference type="NCBIfam" id="TIGR01578">
    <property type="entry name" value="MiaB-like-B"/>
    <property type="match status" value="1"/>
</dbReference>
<evidence type="ECO:0000256" key="4">
    <source>
        <dbReference type="ARBA" id="ARBA00022485"/>
    </source>
</evidence>